<dbReference type="GO" id="GO:0071111">
    <property type="term" value="F:cyclic-guanylate-specific phosphodiesterase activity"/>
    <property type="evidence" value="ECO:0007669"/>
    <property type="project" value="InterPro"/>
</dbReference>
<comment type="caution">
    <text evidence="3">The sequence shown here is derived from an EMBL/GenBank/DDBJ whole genome shotgun (WGS) entry which is preliminary data.</text>
</comment>
<dbReference type="InterPro" id="IPR011622">
    <property type="entry name" value="7TMR_DISM_rcpt_extracell_dom2"/>
</dbReference>
<dbReference type="SMART" id="SM00052">
    <property type="entry name" value="EAL"/>
    <property type="match status" value="1"/>
</dbReference>
<evidence type="ECO:0000256" key="1">
    <source>
        <dbReference type="SAM" id="Phobius"/>
    </source>
</evidence>
<dbReference type="InterPro" id="IPR000160">
    <property type="entry name" value="GGDEF_dom"/>
</dbReference>
<feature type="transmembrane region" description="Helical" evidence="1">
    <location>
        <begin position="349"/>
        <end position="367"/>
    </location>
</feature>
<dbReference type="Pfam" id="PF07695">
    <property type="entry name" value="7TMR-DISM_7TM"/>
    <property type="match status" value="1"/>
</dbReference>
<feature type="transmembrane region" description="Helical" evidence="1">
    <location>
        <begin position="228"/>
        <end position="247"/>
    </location>
</feature>
<dbReference type="InterPro" id="IPR001633">
    <property type="entry name" value="EAL_dom"/>
</dbReference>
<keyword evidence="4" id="KW-1185">Reference proteome</keyword>
<dbReference type="PATRIC" id="fig|626887.3.peg.1968"/>
<evidence type="ECO:0000313" key="3">
    <source>
        <dbReference type="EMBL" id="ENO15638.2"/>
    </source>
</evidence>
<feature type="transmembrane region" description="Helical" evidence="1">
    <location>
        <begin position="191"/>
        <end position="208"/>
    </location>
</feature>
<dbReference type="HOGENOM" id="CLU_016723_0_0_6"/>
<dbReference type="InterPro" id="IPR011623">
    <property type="entry name" value="7TMR_DISM_rcpt_extracell_dom1"/>
</dbReference>
<dbReference type="InterPro" id="IPR043128">
    <property type="entry name" value="Rev_trsase/Diguanyl_cyclase"/>
</dbReference>
<keyword evidence="1" id="KW-0472">Membrane</keyword>
<dbReference type="InterPro" id="IPR035919">
    <property type="entry name" value="EAL_sf"/>
</dbReference>
<keyword evidence="1" id="KW-1133">Transmembrane helix</keyword>
<dbReference type="SUPFAM" id="SSF55073">
    <property type="entry name" value="Nucleotide cyclase"/>
    <property type="match status" value="1"/>
</dbReference>
<dbReference type="InterPro" id="IPR050706">
    <property type="entry name" value="Cyclic-di-GMP_PDE-like"/>
</dbReference>
<feature type="domain" description="EAL" evidence="2">
    <location>
        <begin position="579"/>
        <end position="832"/>
    </location>
</feature>
<dbReference type="STRING" id="626887.J057_09806"/>
<dbReference type="eggNOG" id="COG2200">
    <property type="taxonomic scope" value="Bacteria"/>
</dbReference>
<gene>
    <name evidence="3" type="ORF">J057_09806</name>
</gene>
<dbReference type="CDD" id="cd01948">
    <property type="entry name" value="EAL"/>
    <property type="match status" value="1"/>
</dbReference>
<dbReference type="InterPro" id="IPR029787">
    <property type="entry name" value="Nucleotide_cyclase"/>
</dbReference>
<dbReference type="OrthoDB" id="6279314at2"/>
<dbReference type="AlphaFoldDB" id="N6X3K0"/>
<dbReference type="PANTHER" id="PTHR33121">
    <property type="entry name" value="CYCLIC DI-GMP PHOSPHODIESTERASE PDEF"/>
    <property type="match status" value="1"/>
</dbReference>
<feature type="transmembrane region" description="Helical" evidence="1">
    <location>
        <begin position="259"/>
        <end position="277"/>
    </location>
</feature>
<dbReference type="Gene3D" id="2.60.40.2380">
    <property type="match status" value="1"/>
</dbReference>
<reference evidence="3 4" key="1">
    <citation type="journal article" date="2013" name="Genome Announc.">
        <title>Genome Sequence of the Polycyclic Aromatic Hydrocarbon-Degrading Bacterium Strain Marinobacter nanhaiticus D15-8WT.</title>
        <authorList>
            <person name="Cui Z."/>
            <person name="Gao W."/>
            <person name="Li Q."/>
            <person name="Xu G."/>
            <person name="Zheng L."/>
        </authorList>
    </citation>
    <scope>NUCLEOTIDE SEQUENCE [LARGE SCALE GENOMIC DNA]</scope>
    <source>
        <strain evidence="3 4">D15-8W</strain>
    </source>
</reference>
<dbReference type="PROSITE" id="PS50883">
    <property type="entry name" value="EAL"/>
    <property type="match status" value="1"/>
</dbReference>
<evidence type="ECO:0000313" key="4">
    <source>
        <dbReference type="Proteomes" id="UP000013165"/>
    </source>
</evidence>
<dbReference type="Gene3D" id="3.30.70.270">
    <property type="match status" value="1"/>
</dbReference>
<organism evidence="3 4">
    <name type="scientific">Marinobacter nanhaiticus D15-8W</name>
    <dbReference type="NCBI Taxonomy" id="626887"/>
    <lineage>
        <taxon>Bacteria</taxon>
        <taxon>Pseudomonadati</taxon>
        <taxon>Pseudomonadota</taxon>
        <taxon>Gammaproteobacteria</taxon>
        <taxon>Pseudomonadales</taxon>
        <taxon>Marinobacteraceae</taxon>
        <taxon>Marinobacter</taxon>
    </lineage>
</organism>
<protein>
    <submittedName>
        <fullName evidence="3">EAL domain-containing protein</fullName>
    </submittedName>
</protein>
<feature type="transmembrane region" description="Helical" evidence="1">
    <location>
        <begin position="312"/>
        <end position="329"/>
    </location>
</feature>
<name>N6X3K0_9GAMM</name>
<sequence>MSSVQADLVEDGYIEPRIEYIRFPYGQTDSAGPVEVNALERWQSLSGEVPNFGYVRDIVWLRFDVPAPSGVREQMLEIRYPQLDSVQIFLFENGRPVKQLTTGDRLPMSTRPMQHPHFLLPYTVAPGSDYHFLVRVQTNGALQVPVRIWQRDAFFDHISRVDQAHAVYYGILITVVFFNLFVFAAMREATYLYYALSTLGYLFLLGSLRGITYPLLWPDSPWLQNQSMMMSVPIAMLFSLLFARAFLDLRSRSRGWDRIVRAAVIVNLLAVLGTFLLDYNTSMRLSVALAIPCCLLLTALGPVEWARGNRQAILYTIAWGVLTVGSALTAANKYGWVPTNFITEFGMEIGSALEAILLSIGLATRLYQERQDKLKARESQLRALAARRKAELRMMDQALHHPLTKLPNRTSFELHLQDLLIREPDRRHAVGVIQLTNLAAITRTLGHQNADRVLELAARRFNQVCSNLPGVRPIEQNDVRCYHAASLESGTFGFVIDADTARSQPRRILECLESLRSPLEYLGMQLPLDPLAGVATYPSHSSDPNTLIRQAYVALESDDARDRGMAYYRPEHDSYSADRLTLASELREAIRLDELALFFQPKLNLADERVVGVEALIRWPGRTRAVGADEIIAVAEQTGLIKPLTRWVLQQALRARDELIEAGQEELSVSVNISPNNLREQEFPLFVQRLMAGHPQHAGKIILEVTETSMMQDPANSLRALRSLHFAGIPLSIDDFGSGYSSLSYIKRLPASEIKIDRSLIVDLSFQAEDRVIVQTTINMCHDLGYKVVAEGVEDRETLQLLEEMGCDMIQGFVLTPPQPMDEFMRWLTNHVMQEKRRA</sequence>
<dbReference type="Gene3D" id="3.20.20.450">
    <property type="entry name" value="EAL domain"/>
    <property type="match status" value="1"/>
</dbReference>
<dbReference type="SMART" id="SM00267">
    <property type="entry name" value="GGDEF"/>
    <property type="match status" value="1"/>
</dbReference>
<dbReference type="Pfam" id="PF07696">
    <property type="entry name" value="7TMR-DISMED2"/>
    <property type="match status" value="1"/>
</dbReference>
<dbReference type="SUPFAM" id="SSF141868">
    <property type="entry name" value="EAL domain-like"/>
    <property type="match status" value="1"/>
</dbReference>
<evidence type="ECO:0000259" key="2">
    <source>
        <dbReference type="PROSITE" id="PS50883"/>
    </source>
</evidence>
<dbReference type="eggNOG" id="COG2199">
    <property type="taxonomic scope" value="Bacteria"/>
</dbReference>
<feature type="transmembrane region" description="Helical" evidence="1">
    <location>
        <begin position="283"/>
        <end position="300"/>
    </location>
</feature>
<dbReference type="EMBL" id="APLQ01000011">
    <property type="protein sequence ID" value="ENO15638.2"/>
    <property type="molecule type" value="Genomic_DNA"/>
</dbReference>
<dbReference type="Pfam" id="PF00990">
    <property type="entry name" value="GGDEF"/>
    <property type="match status" value="1"/>
</dbReference>
<dbReference type="PANTHER" id="PTHR33121:SF70">
    <property type="entry name" value="SIGNALING PROTEIN YKOW"/>
    <property type="match status" value="1"/>
</dbReference>
<proteinExistence type="predicted"/>
<dbReference type="Pfam" id="PF00563">
    <property type="entry name" value="EAL"/>
    <property type="match status" value="1"/>
</dbReference>
<keyword evidence="1" id="KW-0812">Transmembrane</keyword>
<accession>N6X3K0</accession>
<dbReference type="Proteomes" id="UP000013165">
    <property type="component" value="Unassembled WGS sequence"/>
</dbReference>
<feature type="transmembrane region" description="Helical" evidence="1">
    <location>
        <begin position="166"/>
        <end position="184"/>
    </location>
</feature>